<dbReference type="CDD" id="cd00093">
    <property type="entry name" value="HTH_XRE"/>
    <property type="match status" value="1"/>
</dbReference>
<dbReference type="PATRIC" id="fig|178606.4.peg.776"/>
<comment type="caution">
    <text evidence="2">The sequence shown here is derived from an EMBL/GenBank/DDBJ whole genome shotgun (WGS) entry which is preliminary data.</text>
</comment>
<dbReference type="GO" id="GO:0003677">
    <property type="term" value="F:DNA binding"/>
    <property type="evidence" value="ECO:0007669"/>
    <property type="project" value="InterPro"/>
</dbReference>
<dbReference type="Pfam" id="PF01381">
    <property type="entry name" value="HTH_3"/>
    <property type="match status" value="1"/>
</dbReference>
<evidence type="ECO:0000313" key="2">
    <source>
        <dbReference type="EMBL" id="KGA94207.1"/>
    </source>
</evidence>
<dbReference type="SMART" id="SM00530">
    <property type="entry name" value="HTH_XRE"/>
    <property type="match status" value="1"/>
</dbReference>
<gene>
    <name evidence="2" type="ORF">LptCag_0970</name>
</gene>
<dbReference type="OrthoDB" id="2629500at2"/>
<feature type="domain" description="HTH cro/C1-type" evidence="1">
    <location>
        <begin position="9"/>
        <end position="43"/>
    </location>
</feature>
<reference evidence="2 3" key="1">
    <citation type="submission" date="2014-06" db="EMBL/GenBank/DDBJ databases">
        <title>Draft genome sequence of iron oxidizing acidophile Leptospirillum ferriphilum DSM14647.</title>
        <authorList>
            <person name="Cardenas J.P."/>
            <person name="Lazcano M."/>
            <person name="Ossandon F.J."/>
            <person name="Corbett M."/>
            <person name="Holmes D.S."/>
            <person name="Watkin E."/>
        </authorList>
    </citation>
    <scope>NUCLEOTIDE SEQUENCE [LARGE SCALE GENOMIC DNA]</scope>
    <source>
        <strain evidence="2 3">DSM 14647</strain>
    </source>
</reference>
<sequence length="64" mass="7311">MRPEGVKKIRVALLKKGWKQEDLALHLGITPAYISQILNGRREGLRIRRKIPALLGISSRHIED</sequence>
<dbReference type="Gene3D" id="1.10.260.40">
    <property type="entry name" value="lambda repressor-like DNA-binding domains"/>
    <property type="match status" value="1"/>
</dbReference>
<proteinExistence type="predicted"/>
<dbReference type="EMBL" id="JPGK01000003">
    <property type="protein sequence ID" value="KGA94207.1"/>
    <property type="molecule type" value="Genomic_DNA"/>
</dbReference>
<evidence type="ECO:0000313" key="3">
    <source>
        <dbReference type="Proteomes" id="UP000029452"/>
    </source>
</evidence>
<accession>A0A094WEY8</accession>
<dbReference type="Proteomes" id="UP000029452">
    <property type="component" value="Unassembled WGS sequence"/>
</dbReference>
<protein>
    <recommendedName>
        <fullName evidence="1">HTH cro/C1-type domain-containing protein</fullName>
    </recommendedName>
</protein>
<dbReference type="PROSITE" id="PS50943">
    <property type="entry name" value="HTH_CROC1"/>
    <property type="match status" value="1"/>
</dbReference>
<dbReference type="SUPFAM" id="SSF47413">
    <property type="entry name" value="lambda repressor-like DNA-binding domains"/>
    <property type="match status" value="1"/>
</dbReference>
<evidence type="ECO:0000259" key="1">
    <source>
        <dbReference type="PROSITE" id="PS50943"/>
    </source>
</evidence>
<dbReference type="RefSeq" id="WP_036081277.1">
    <property type="nucleotide sequence ID" value="NZ_JBPKCJ010000001.1"/>
</dbReference>
<name>A0A094WEY8_9BACT</name>
<organism evidence="2 3">
    <name type="scientific">Leptospirillum ferriphilum</name>
    <dbReference type="NCBI Taxonomy" id="178606"/>
    <lineage>
        <taxon>Bacteria</taxon>
        <taxon>Pseudomonadati</taxon>
        <taxon>Nitrospirota</taxon>
        <taxon>Nitrospiria</taxon>
        <taxon>Nitrospirales</taxon>
        <taxon>Nitrospiraceae</taxon>
        <taxon>Leptospirillum</taxon>
    </lineage>
</organism>
<dbReference type="InterPro" id="IPR001387">
    <property type="entry name" value="Cro/C1-type_HTH"/>
</dbReference>
<dbReference type="InterPro" id="IPR010982">
    <property type="entry name" value="Lambda_DNA-bd_dom_sf"/>
</dbReference>
<dbReference type="AlphaFoldDB" id="A0A094WEY8"/>